<accession>A0A8C9QJR8</accession>
<protein>
    <submittedName>
        <fullName evidence="1">Uncharacterized protein</fullName>
    </submittedName>
</protein>
<evidence type="ECO:0000313" key="2">
    <source>
        <dbReference type="Proteomes" id="UP000694422"/>
    </source>
</evidence>
<dbReference type="Proteomes" id="UP000694422">
    <property type="component" value="Unplaced"/>
</dbReference>
<organism evidence="1 2">
    <name type="scientific">Spermophilus dauricus</name>
    <name type="common">Daurian ground squirrel</name>
    <dbReference type="NCBI Taxonomy" id="99837"/>
    <lineage>
        <taxon>Eukaryota</taxon>
        <taxon>Metazoa</taxon>
        <taxon>Chordata</taxon>
        <taxon>Craniata</taxon>
        <taxon>Vertebrata</taxon>
        <taxon>Euteleostomi</taxon>
        <taxon>Mammalia</taxon>
        <taxon>Eutheria</taxon>
        <taxon>Euarchontoglires</taxon>
        <taxon>Glires</taxon>
        <taxon>Rodentia</taxon>
        <taxon>Sciuromorpha</taxon>
        <taxon>Sciuridae</taxon>
        <taxon>Xerinae</taxon>
        <taxon>Marmotini</taxon>
        <taxon>Spermophilus</taxon>
    </lineage>
</organism>
<proteinExistence type="predicted"/>
<evidence type="ECO:0000313" key="1">
    <source>
        <dbReference type="Ensembl" id="ENSSDAP00000026943.1"/>
    </source>
</evidence>
<dbReference type="AlphaFoldDB" id="A0A8C9QJR8"/>
<keyword evidence="2" id="KW-1185">Reference proteome</keyword>
<dbReference type="Ensembl" id="ENSSDAT00000030803.1">
    <property type="protein sequence ID" value="ENSSDAP00000026943.1"/>
    <property type="gene ID" value="ENSSDAG00000024435.1"/>
</dbReference>
<reference evidence="1" key="2">
    <citation type="submission" date="2025-09" db="UniProtKB">
        <authorList>
            <consortium name="Ensembl"/>
        </authorList>
    </citation>
    <scope>IDENTIFICATION</scope>
</reference>
<dbReference type="Pfam" id="PF21975">
    <property type="entry name" value="ASNSD1-SEP"/>
    <property type="match status" value="1"/>
</dbReference>
<reference evidence="1" key="1">
    <citation type="submission" date="2025-08" db="UniProtKB">
        <authorList>
            <consortium name="Ensembl"/>
        </authorList>
    </citation>
    <scope>IDENTIFICATION</scope>
</reference>
<dbReference type="InterPro" id="IPR054148">
    <property type="entry name" value="ASNSD1-SEP"/>
</dbReference>
<sequence>MPSCGVSPNDSCVLVYTNNLTAHKEDVSSKIKGQFVLDELSNLDKKRKANRQQQNSKIFFFVDRTEMLFESKNIFDELKKENQERKFRENQNHEIVTFIS</sequence>
<name>A0A8C9QJR8_SPEDA</name>